<dbReference type="AlphaFoldDB" id="A0AAX0QS67"/>
<dbReference type="NCBIfam" id="TIGR03711">
    <property type="entry name" value="acc_sec_asp3"/>
    <property type="match status" value="1"/>
</dbReference>
<proteinExistence type="predicted"/>
<reference evidence="1 3" key="1">
    <citation type="journal article" date="2017" name="PLoS ONE">
        <title>Development of a real-time PCR for detection of Staphylococcus pseudintermedius using a novel automated comparison of whole-genome sequences.</title>
        <authorList>
            <person name="Verstappen K.M."/>
            <person name="Huijbregts L."/>
            <person name="Spaninks M."/>
            <person name="Wagenaar J.A."/>
            <person name="Fluit A.C."/>
            <person name="Duim B."/>
        </authorList>
    </citation>
    <scope>NUCLEOTIDE SEQUENCE [LARGE SCALE GENOMIC DNA]</scope>
    <source>
        <strain evidence="1 3">15S02591-1</strain>
    </source>
</reference>
<keyword evidence="4" id="KW-1185">Reference proteome</keyword>
<reference evidence="2 4" key="2">
    <citation type="submission" date="2017-06" db="EMBL/GenBank/DDBJ databases">
        <title>Identification of a new gene, sdsY, involved in staphylococcal internalization in non-professional phagocytic cells (NPPCs).</title>
        <authorList>
            <person name="Maali Y."/>
            <person name="Martins-Simoes P."/>
            <person name="Trouillet-Assant S."/>
            <person name="Laurent F."/>
            <person name="Diot A."/>
            <person name="Verhoeven P."/>
            <person name="Bouvard D."/>
            <person name="Vandenesch F."/>
            <person name="Bes M."/>
        </authorList>
    </citation>
    <scope>NUCLEOTIDE SEQUENCE [LARGE SCALE GENOMIC DNA]</scope>
    <source>
        <strain evidence="2 4">Heidy</strain>
    </source>
</reference>
<dbReference type="Proteomes" id="UP000266198">
    <property type="component" value="Unassembled WGS sequence"/>
</dbReference>
<gene>
    <name evidence="2" type="primary">asp3</name>
    <name evidence="1" type="ORF">B5C07_11090</name>
    <name evidence="2" type="ORF">CDL68_10070</name>
</gene>
<dbReference type="Pfam" id="PF15432">
    <property type="entry name" value="Sec-ASP3"/>
    <property type="match status" value="1"/>
</dbReference>
<evidence type="ECO:0000313" key="1">
    <source>
        <dbReference type="EMBL" id="PCF48162.1"/>
    </source>
</evidence>
<dbReference type="RefSeq" id="WP_096598325.1">
    <property type="nucleotide sequence ID" value="NZ_CP094739.1"/>
</dbReference>
<evidence type="ECO:0000313" key="4">
    <source>
        <dbReference type="Proteomes" id="UP000266198"/>
    </source>
</evidence>
<dbReference type="EMBL" id="MWUR01000018">
    <property type="protein sequence ID" value="PCF48162.1"/>
    <property type="molecule type" value="Genomic_DNA"/>
</dbReference>
<dbReference type="EMBL" id="NIPK01000022">
    <property type="protein sequence ID" value="RIZ51506.1"/>
    <property type="molecule type" value="Genomic_DNA"/>
</dbReference>
<evidence type="ECO:0000313" key="2">
    <source>
        <dbReference type="EMBL" id="RIZ51506.1"/>
    </source>
</evidence>
<name>A0AAX0QS67_9STAP</name>
<evidence type="ECO:0000313" key="3">
    <source>
        <dbReference type="Proteomes" id="UP000217473"/>
    </source>
</evidence>
<organism evidence="1 3">
    <name type="scientific">Staphylococcus delphini</name>
    <dbReference type="NCBI Taxonomy" id="53344"/>
    <lineage>
        <taxon>Bacteria</taxon>
        <taxon>Bacillati</taxon>
        <taxon>Bacillota</taxon>
        <taxon>Bacilli</taxon>
        <taxon>Bacillales</taxon>
        <taxon>Staphylococcaceae</taxon>
        <taxon>Staphylococcus</taxon>
        <taxon>Staphylococcus intermedius group</taxon>
    </lineage>
</organism>
<dbReference type="Proteomes" id="UP000217473">
    <property type="component" value="Unassembled WGS sequence"/>
</dbReference>
<protein>
    <submittedName>
        <fullName evidence="1">Accessory Sec system protein Asp3</fullName>
    </submittedName>
</protein>
<dbReference type="GO" id="GO:0015031">
    <property type="term" value="P:protein transport"/>
    <property type="evidence" value="ECO:0007669"/>
    <property type="project" value="InterPro"/>
</dbReference>
<comment type="caution">
    <text evidence="1">The sequence shown here is derived from an EMBL/GenBank/DDBJ whole genome shotgun (WGS) entry which is preliminary data.</text>
</comment>
<dbReference type="InterPro" id="IPR022259">
    <property type="entry name" value="Acessory_Sec_prot_Asp3"/>
</dbReference>
<accession>A0AAX0QS67</accession>
<sequence length="308" mass="35435">MKEKHQFNIRWTQITQETFMYGSILRFKATETLFENELMPSGIVIHEWKMITNFEDDKVMPTLPILKRNQTYRFHFDYHVQPMDSVYFKVIFKRRNGTVCDYQIIKGHDKDITVPDEMYSYVVQIINAASQHLTFRQLTIEDVREQSKAMADVHVHDMCHIDPDATQATVIFVEESDLAHELIQDIDNCVCVTGWDQPHIGHVIAKVTASLQTLAKDYTLQLVGYGSRSNEMAYAVGAHLPATLYVTPQRDTKLRQRYGTPEQVDVPVVTYQYDEVSTAISHWLGPTLNQSHQLKGLDIQRLNGGNSA</sequence>